<protein>
    <submittedName>
        <fullName evidence="2">Uncharacterized protein</fullName>
    </submittedName>
</protein>
<sequence length="71" mass="8497">MSSSIPFVIFLALFSKIVVFISFSLKHPAADIMLYRSLAYFDISYTTEELVILKFITRKMWWAILFYFRCR</sequence>
<gene>
    <name evidence="2" type="ORF">D9X91_17115</name>
</gene>
<dbReference type="Proteomes" id="UP000276770">
    <property type="component" value="Unassembled WGS sequence"/>
</dbReference>
<keyword evidence="3" id="KW-1185">Reference proteome</keyword>
<accession>A0A3L7JRJ2</accession>
<keyword evidence="1" id="KW-0812">Transmembrane</keyword>
<organism evidence="2 3">
    <name type="scientific">Falsibacillus albus</name>
    <dbReference type="NCBI Taxonomy" id="2478915"/>
    <lineage>
        <taxon>Bacteria</taxon>
        <taxon>Bacillati</taxon>
        <taxon>Bacillota</taxon>
        <taxon>Bacilli</taxon>
        <taxon>Bacillales</taxon>
        <taxon>Bacillaceae</taxon>
        <taxon>Falsibacillus</taxon>
    </lineage>
</organism>
<evidence type="ECO:0000313" key="3">
    <source>
        <dbReference type="Proteomes" id="UP000276770"/>
    </source>
</evidence>
<dbReference type="AlphaFoldDB" id="A0A3L7JRJ2"/>
<keyword evidence="1" id="KW-0472">Membrane</keyword>
<evidence type="ECO:0000256" key="1">
    <source>
        <dbReference type="SAM" id="Phobius"/>
    </source>
</evidence>
<dbReference type="EMBL" id="RCVZ01000014">
    <property type="protein sequence ID" value="RLQ93423.1"/>
    <property type="molecule type" value="Genomic_DNA"/>
</dbReference>
<keyword evidence="1" id="KW-1133">Transmembrane helix</keyword>
<proteinExistence type="predicted"/>
<name>A0A3L7JRJ2_9BACI</name>
<reference evidence="2 3" key="1">
    <citation type="submission" date="2018-10" db="EMBL/GenBank/DDBJ databases">
        <title>Falsibacillus sp. genome draft.</title>
        <authorList>
            <person name="Shi S."/>
        </authorList>
    </citation>
    <scope>NUCLEOTIDE SEQUENCE [LARGE SCALE GENOMIC DNA]</scope>
    <source>
        <strain evidence="2 3">GY 10110</strain>
    </source>
</reference>
<feature type="transmembrane region" description="Helical" evidence="1">
    <location>
        <begin position="6"/>
        <end position="25"/>
    </location>
</feature>
<evidence type="ECO:0000313" key="2">
    <source>
        <dbReference type="EMBL" id="RLQ93423.1"/>
    </source>
</evidence>
<comment type="caution">
    <text evidence="2">The sequence shown here is derived from an EMBL/GenBank/DDBJ whole genome shotgun (WGS) entry which is preliminary data.</text>
</comment>